<dbReference type="InterPro" id="IPR007561">
    <property type="entry name" value="Cell_div_SepF/SepF-rel"/>
</dbReference>
<dbReference type="Pfam" id="PF04472">
    <property type="entry name" value="SepF"/>
    <property type="match status" value="1"/>
</dbReference>
<evidence type="ECO:0000256" key="1">
    <source>
        <dbReference type="ARBA" id="ARBA00022618"/>
    </source>
</evidence>
<comment type="similarity">
    <text evidence="5">Belongs to the SepF family.</text>
</comment>
<dbReference type="InterPro" id="IPR023052">
    <property type="entry name" value="Cell_div_SepF"/>
</dbReference>
<dbReference type="GO" id="GO:0005737">
    <property type="term" value="C:cytoplasm"/>
    <property type="evidence" value="ECO:0007669"/>
    <property type="project" value="UniProtKB-SubCell"/>
</dbReference>
<protein>
    <recommendedName>
        <fullName evidence="5">Cell division protein SepF</fullName>
    </recommendedName>
</protein>
<dbReference type="GO" id="GO:0043093">
    <property type="term" value="P:FtsZ-dependent cytokinesis"/>
    <property type="evidence" value="ECO:0007669"/>
    <property type="project" value="UniProtKB-UniRule"/>
</dbReference>
<comment type="subunit">
    <text evidence="5">Homodimer. Interacts with FtsZ.</text>
</comment>
<dbReference type="PANTHER" id="PTHR35798:SF1">
    <property type="entry name" value="CELL DIVISION PROTEIN SEPF"/>
    <property type="match status" value="1"/>
</dbReference>
<keyword evidence="5" id="KW-0963">Cytoplasm</keyword>
<dbReference type="Proteomes" id="UP000280960">
    <property type="component" value="Chromosome"/>
</dbReference>
<evidence type="ECO:0000313" key="6">
    <source>
        <dbReference type="EMBL" id="AYO30389.1"/>
    </source>
</evidence>
<accession>A0A3G2R4S9</accession>
<gene>
    <name evidence="5" type="primary">sepF</name>
    <name evidence="6" type="ORF">D2962_06920</name>
</gene>
<organism evidence="6 7">
    <name type="scientific">Biomaibacter acetigenes</name>
    <dbReference type="NCBI Taxonomy" id="2316383"/>
    <lineage>
        <taxon>Bacteria</taxon>
        <taxon>Bacillati</taxon>
        <taxon>Bacillota</taxon>
        <taxon>Clostridia</taxon>
        <taxon>Thermosediminibacterales</taxon>
        <taxon>Tepidanaerobacteraceae</taxon>
        <taxon>Biomaibacter</taxon>
    </lineage>
</organism>
<dbReference type="KEGG" id="bacg:D2962_06920"/>
<keyword evidence="1 5" id="KW-0132">Cell division</keyword>
<keyword evidence="7" id="KW-1185">Reference proteome</keyword>
<evidence type="ECO:0000313" key="7">
    <source>
        <dbReference type="Proteomes" id="UP000280960"/>
    </source>
</evidence>
<keyword evidence="3 5" id="KW-0131">Cell cycle</keyword>
<name>A0A3G2R4S9_9FIRM</name>
<keyword evidence="2 5" id="KW-0717">Septation</keyword>
<evidence type="ECO:0000256" key="5">
    <source>
        <dbReference type="HAMAP-Rule" id="MF_01197"/>
    </source>
</evidence>
<dbReference type="PANTHER" id="PTHR35798">
    <property type="entry name" value="CELL DIVISION PROTEIN SEPF"/>
    <property type="match status" value="1"/>
</dbReference>
<dbReference type="Gene3D" id="3.30.110.150">
    <property type="entry name" value="SepF-like protein"/>
    <property type="match status" value="1"/>
</dbReference>
<reference evidence="6 7" key="1">
    <citation type="submission" date="2018-10" db="EMBL/GenBank/DDBJ databases">
        <authorList>
            <person name="Zhang X."/>
        </authorList>
    </citation>
    <scope>NUCLEOTIDE SEQUENCE [LARGE SCALE GENOMIC DNA]</scope>
    <source>
        <strain evidence="6 7">SK-G1</strain>
    </source>
</reference>
<dbReference type="InterPro" id="IPR038594">
    <property type="entry name" value="SepF-like_sf"/>
</dbReference>
<comment type="function">
    <text evidence="4 5">Cell division protein that is part of the divisome complex and is recruited early to the Z-ring. Probably stimulates Z-ring formation, perhaps through the cross-linking of FtsZ protofilaments. Its function overlaps with FtsA.</text>
</comment>
<sequence>MEKNILNRILYFLGIEDENPVSTEDRADYEPYVNRPEIKPKGRVINIHQTSKNKMVIYKPASFDEVREISDEVKSRRAVIVNMEKLDKDSAKRVLDFMSGSIYALNGTVKKIGPGIFIFAPDNVDISGTAIEESFQEKSFLLK</sequence>
<dbReference type="GO" id="GO:0000917">
    <property type="term" value="P:division septum assembly"/>
    <property type="evidence" value="ECO:0007669"/>
    <property type="project" value="UniProtKB-KW"/>
</dbReference>
<evidence type="ECO:0000256" key="3">
    <source>
        <dbReference type="ARBA" id="ARBA00023306"/>
    </source>
</evidence>
<dbReference type="EMBL" id="CP033169">
    <property type="protein sequence ID" value="AYO30389.1"/>
    <property type="molecule type" value="Genomic_DNA"/>
</dbReference>
<proteinExistence type="inferred from homology"/>
<evidence type="ECO:0000256" key="4">
    <source>
        <dbReference type="ARBA" id="ARBA00044936"/>
    </source>
</evidence>
<evidence type="ECO:0000256" key="2">
    <source>
        <dbReference type="ARBA" id="ARBA00023210"/>
    </source>
</evidence>
<comment type="subcellular location">
    <subcellularLocation>
        <location evidence="5">Cytoplasm</location>
    </subcellularLocation>
    <text evidence="5">Localizes to the division site, in a FtsZ-dependent manner.</text>
</comment>
<dbReference type="HAMAP" id="MF_01197">
    <property type="entry name" value="SepF"/>
    <property type="match status" value="1"/>
</dbReference>
<dbReference type="AlphaFoldDB" id="A0A3G2R4S9"/>